<dbReference type="InterPro" id="IPR013155">
    <property type="entry name" value="M/V/L/I-tRNA-synth_anticd-bd"/>
</dbReference>
<keyword evidence="7 9" id="KW-0030">Aminoacyl-tRNA synthetase</keyword>
<dbReference type="PROSITE" id="PS00178">
    <property type="entry name" value="AA_TRNA_LIGASE_I"/>
    <property type="match status" value="1"/>
</dbReference>
<dbReference type="EMBL" id="DSKA01000172">
    <property type="protein sequence ID" value="HEE18370.1"/>
    <property type="molecule type" value="Genomic_DNA"/>
</dbReference>
<accession>A0A7C1NF28</accession>
<dbReference type="Pfam" id="PF08264">
    <property type="entry name" value="Anticodon_1"/>
    <property type="match status" value="1"/>
</dbReference>
<dbReference type="InterPro" id="IPR002302">
    <property type="entry name" value="Leu-tRNA-ligase"/>
</dbReference>
<dbReference type="EMBL" id="DSLG01000004">
    <property type="protein sequence ID" value="HEA87157.1"/>
    <property type="molecule type" value="Genomic_DNA"/>
</dbReference>
<name>A0A7C1NF28_UNCW3</name>
<evidence type="ECO:0000256" key="10">
    <source>
        <dbReference type="RuleBase" id="RU363035"/>
    </source>
</evidence>
<dbReference type="InterPro" id="IPR001412">
    <property type="entry name" value="aa-tRNA-synth_I_CS"/>
</dbReference>
<dbReference type="InterPro" id="IPR009008">
    <property type="entry name" value="Val/Leu/Ile-tRNA-synth_edit"/>
</dbReference>
<evidence type="ECO:0000256" key="3">
    <source>
        <dbReference type="ARBA" id="ARBA00022598"/>
    </source>
</evidence>
<dbReference type="EC" id="6.1.1.4" evidence="9"/>
<evidence type="ECO:0000256" key="2">
    <source>
        <dbReference type="ARBA" id="ARBA00022490"/>
    </source>
</evidence>
<dbReference type="InterPro" id="IPR025709">
    <property type="entry name" value="Leu_tRNA-synth_edit"/>
</dbReference>
<gene>
    <name evidence="9" type="primary">leuS</name>
    <name evidence="15" type="ORF">ENP62_02320</name>
    <name evidence="14" type="ORF">ENP94_04010</name>
    <name evidence="16" type="ORF">ENS16_05735</name>
</gene>
<proteinExistence type="inferred from homology"/>
<keyword evidence="6 9" id="KW-0648">Protein biosynthesis</keyword>
<feature type="short sequence motif" description="'KMSKS' region" evidence="9">
    <location>
        <begin position="583"/>
        <end position="587"/>
    </location>
</feature>
<keyword evidence="5 9" id="KW-0067">ATP-binding</keyword>
<evidence type="ECO:0000259" key="13">
    <source>
        <dbReference type="Pfam" id="PF13603"/>
    </source>
</evidence>
<dbReference type="Gene3D" id="3.10.20.590">
    <property type="match status" value="1"/>
</dbReference>
<feature type="domain" description="Leucyl-tRNA synthetase editing" evidence="13">
    <location>
        <begin position="222"/>
        <end position="408"/>
    </location>
</feature>
<dbReference type="GO" id="GO:0005524">
    <property type="term" value="F:ATP binding"/>
    <property type="evidence" value="ECO:0007669"/>
    <property type="project" value="UniProtKB-UniRule"/>
</dbReference>
<evidence type="ECO:0000313" key="15">
    <source>
        <dbReference type="EMBL" id="HEE18370.1"/>
    </source>
</evidence>
<keyword evidence="4 9" id="KW-0547">Nucleotide-binding</keyword>
<dbReference type="PANTHER" id="PTHR43740">
    <property type="entry name" value="LEUCYL-TRNA SYNTHETASE"/>
    <property type="match status" value="1"/>
</dbReference>
<dbReference type="Gene3D" id="1.10.730.10">
    <property type="entry name" value="Isoleucyl-tRNA Synthetase, Domain 1"/>
    <property type="match status" value="2"/>
</dbReference>
<dbReference type="SUPFAM" id="SSF52374">
    <property type="entry name" value="Nucleotidylyl transferase"/>
    <property type="match status" value="1"/>
</dbReference>
<protein>
    <recommendedName>
        <fullName evidence="9">Leucine--tRNA ligase</fullName>
        <ecNumber evidence="9">6.1.1.4</ecNumber>
    </recommendedName>
    <alternativeName>
        <fullName evidence="9">Leucyl-tRNA synthetase</fullName>
        <shortName evidence="9">LeuRS</shortName>
    </alternativeName>
</protein>
<sequence>MAGDYPARKIEKRWQLFWEEKGVFKTSSDPKNKYYVLVMFLYPSGDMHMGHARNYTIGDCICRLRKMQGYDVLHPFGWDAFGLPAENAAIEHNIPPWVWTFDSINLCKRNLKLLGIGYDWDREVTTCLPEYYRWNQWLFIRFYERGLAYRKEAYVNWCPRCQTVLANEQVVEGRCYRSSCATPIEKKKLTQWFFRITQYAEELLKGIDELTGWPESVRTMQRNWIGRSEGVEVDFELEDGTKIPVFTTRPDTLYGVTFLALAPDAPLAETIAKGTAQEGAVREFCERVLLEPEFVRIAADRQKTGVFTGRFAINPLTREKVPVYIADFVLAGYGTGMVMAVPAHDQRDFEFARKYGLPIKVVIQPRGGSLDPANMSAAYTEPGVMVNSGQFDGLWSEEGIERVIEYLERQGLGRRKVQYRLKDWLISRQRYWGTPIPMIHCERCGIVPVPDEQLPVLLPPEVKDYKPKGKSVLAGVEEFINTTCPKCKGPAKRDPDTMDTFVDSSWYHLRYTDPHNDRLPFARENADRWLPIDEYIGGIEHACGHLIFFRFFTRVLADMGMVSVREPCRVLRTQGMVSLDGKTMSSSKKHGVWVGPFVEEHGADCARLAVLFAAPPEKPMEWTNELVTGVKRFLARVWRLYEECLESKAVDPAAIPGAVDPAGFSDAERELYIYLNQTHQKVLKDAEGFQFNTAISALMEFLNRLISFPNRKSPVFGFALKRFIYLLAPFAPHLAEELWHQFYPERGSIFNERMPVFDERFLVFDMIEIPVQVNGKLRARVMVKRGSSGAEVRDAVFASPAVMSQIQGQEVDRFIYVPDRLVNIVVRKQSA</sequence>
<evidence type="ECO:0000256" key="5">
    <source>
        <dbReference type="ARBA" id="ARBA00022840"/>
    </source>
</evidence>
<keyword evidence="3 9" id="KW-0436">Ligase</keyword>
<dbReference type="HAMAP" id="MF_00049_B">
    <property type="entry name" value="Leu_tRNA_synth_B"/>
    <property type="match status" value="1"/>
</dbReference>
<feature type="domain" description="Aminoacyl-tRNA synthetase class Ia" evidence="11">
    <location>
        <begin position="421"/>
        <end position="619"/>
    </location>
</feature>
<dbReference type="InterPro" id="IPR014729">
    <property type="entry name" value="Rossmann-like_a/b/a_fold"/>
</dbReference>
<evidence type="ECO:0000256" key="7">
    <source>
        <dbReference type="ARBA" id="ARBA00023146"/>
    </source>
</evidence>
<dbReference type="PRINTS" id="PR00985">
    <property type="entry name" value="TRNASYNTHLEU"/>
</dbReference>
<comment type="caution">
    <text evidence="9">Lacks conserved residue(s) required for the propagation of feature annotation.</text>
</comment>
<evidence type="ECO:0000259" key="12">
    <source>
        <dbReference type="Pfam" id="PF08264"/>
    </source>
</evidence>
<dbReference type="FunFam" id="1.10.730.10:FF:000002">
    <property type="entry name" value="Leucine--tRNA ligase"/>
    <property type="match status" value="1"/>
</dbReference>
<dbReference type="InterPro" id="IPR002300">
    <property type="entry name" value="aa-tRNA-synth_Ia"/>
</dbReference>
<dbReference type="SUPFAM" id="SSF47323">
    <property type="entry name" value="Anticodon-binding domain of a subclass of class I aminoacyl-tRNA synthetases"/>
    <property type="match status" value="1"/>
</dbReference>
<evidence type="ECO:0000259" key="11">
    <source>
        <dbReference type="Pfam" id="PF00133"/>
    </source>
</evidence>
<comment type="catalytic activity">
    <reaction evidence="8 9">
        <text>tRNA(Leu) + L-leucine + ATP = L-leucyl-tRNA(Leu) + AMP + diphosphate</text>
        <dbReference type="Rhea" id="RHEA:11688"/>
        <dbReference type="Rhea" id="RHEA-COMP:9613"/>
        <dbReference type="Rhea" id="RHEA-COMP:9622"/>
        <dbReference type="ChEBI" id="CHEBI:30616"/>
        <dbReference type="ChEBI" id="CHEBI:33019"/>
        <dbReference type="ChEBI" id="CHEBI:57427"/>
        <dbReference type="ChEBI" id="CHEBI:78442"/>
        <dbReference type="ChEBI" id="CHEBI:78494"/>
        <dbReference type="ChEBI" id="CHEBI:456215"/>
        <dbReference type="EC" id="6.1.1.4"/>
    </reaction>
</comment>
<dbReference type="Pfam" id="PF00133">
    <property type="entry name" value="tRNA-synt_1"/>
    <property type="match status" value="1"/>
</dbReference>
<dbReference type="AlphaFoldDB" id="A0A7C1NF28"/>
<dbReference type="EMBL" id="DSTU01000007">
    <property type="protein sequence ID" value="HFJ54173.1"/>
    <property type="molecule type" value="Genomic_DNA"/>
</dbReference>
<evidence type="ECO:0000256" key="9">
    <source>
        <dbReference type="HAMAP-Rule" id="MF_00049"/>
    </source>
</evidence>
<dbReference type="NCBIfam" id="TIGR00396">
    <property type="entry name" value="leuS_bact"/>
    <property type="match status" value="1"/>
</dbReference>
<dbReference type="CDD" id="cd07958">
    <property type="entry name" value="Anticodon_Ia_Leu_BEm"/>
    <property type="match status" value="1"/>
</dbReference>
<dbReference type="Gene3D" id="3.40.50.620">
    <property type="entry name" value="HUPs"/>
    <property type="match status" value="2"/>
</dbReference>
<comment type="caution">
    <text evidence="14">The sequence shown here is derived from an EMBL/GenBank/DDBJ whole genome shotgun (WGS) entry which is preliminary data.</text>
</comment>
<evidence type="ECO:0000256" key="6">
    <source>
        <dbReference type="ARBA" id="ARBA00022917"/>
    </source>
</evidence>
<comment type="subcellular location">
    <subcellularLocation>
        <location evidence="9">Cytoplasm</location>
    </subcellularLocation>
</comment>
<dbReference type="PANTHER" id="PTHR43740:SF2">
    <property type="entry name" value="LEUCINE--TRNA LIGASE, MITOCHONDRIAL"/>
    <property type="match status" value="1"/>
</dbReference>
<evidence type="ECO:0000256" key="4">
    <source>
        <dbReference type="ARBA" id="ARBA00022741"/>
    </source>
</evidence>
<evidence type="ECO:0000313" key="16">
    <source>
        <dbReference type="EMBL" id="HFJ54173.1"/>
    </source>
</evidence>
<dbReference type="GO" id="GO:0004823">
    <property type="term" value="F:leucine-tRNA ligase activity"/>
    <property type="evidence" value="ECO:0007669"/>
    <property type="project" value="UniProtKB-UniRule"/>
</dbReference>
<dbReference type="GO" id="GO:0005829">
    <property type="term" value="C:cytosol"/>
    <property type="evidence" value="ECO:0007669"/>
    <property type="project" value="TreeGrafter"/>
</dbReference>
<keyword evidence="2 9" id="KW-0963">Cytoplasm</keyword>
<dbReference type="InterPro" id="IPR009080">
    <property type="entry name" value="tRNAsynth_Ia_anticodon-bd"/>
</dbReference>
<evidence type="ECO:0000256" key="8">
    <source>
        <dbReference type="ARBA" id="ARBA00047469"/>
    </source>
</evidence>
<dbReference type="FunFam" id="3.40.50.620:FF:000056">
    <property type="entry name" value="Leucine--tRNA ligase"/>
    <property type="match status" value="1"/>
</dbReference>
<comment type="similarity">
    <text evidence="1 9 10">Belongs to the class-I aminoacyl-tRNA synthetase family.</text>
</comment>
<dbReference type="GO" id="GO:0002161">
    <property type="term" value="F:aminoacyl-tRNA deacylase activity"/>
    <property type="evidence" value="ECO:0007669"/>
    <property type="project" value="InterPro"/>
</dbReference>
<evidence type="ECO:0000256" key="1">
    <source>
        <dbReference type="ARBA" id="ARBA00005594"/>
    </source>
</evidence>
<reference evidence="14" key="1">
    <citation type="journal article" date="2020" name="mSystems">
        <title>Genome- and Community-Level Interaction Insights into Carbon Utilization and Element Cycling Functions of Hydrothermarchaeota in Hydrothermal Sediment.</title>
        <authorList>
            <person name="Zhou Z."/>
            <person name="Liu Y."/>
            <person name="Xu W."/>
            <person name="Pan J."/>
            <person name="Luo Z.H."/>
            <person name="Li M."/>
        </authorList>
    </citation>
    <scope>NUCLEOTIDE SEQUENCE [LARGE SCALE GENOMIC DNA]</scope>
    <source>
        <strain evidence="15">SpSt-236</strain>
        <strain evidence="14">SpSt-265</strain>
        <strain evidence="16">SpSt-465</strain>
    </source>
</reference>
<dbReference type="SUPFAM" id="SSF50677">
    <property type="entry name" value="ValRS/IleRS/LeuRS editing domain"/>
    <property type="match status" value="1"/>
</dbReference>
<feature type="domain" description="Methionyl/Valyl/Leucyl/Isoleucyl-tRNA synthetase anticodon-binding" evidence="12">
    <location>
        <begin position="669"/>
        <end position="788"/>
    </location>
</feature>
<dbReference type="FunFam" id="3.40.50.620:FF:000003">
    <property type="entry name" value="Leucine--tRNA ligase"/>
    <property type="match status" value="1"/>
</dbReference>
<dbReference type="CDD" id="cd00812">
    <property type="entry name" value="LeuRS_core"/>
    <property type="match status" value="1"/>
</dbReference>
<dbReference type="GO" id="GO:0006429">
    <property type="term" value="P:leucyl-tRNA aminoacylation"/>
    <property type="evidence" value="ECO:0007669"/>
    <property type="project" value="UniProtKB-UniRule"/>
</dbReference>
<dbReference type="Pfam" id="PF13603">
    <property type="entry name" value="tRNA-synt_1_2"/>
    <property type="match status" value="1"/>
</dbReference>
<evidence type="ECO:0000313" key="14">
    <source>
        <dbReference type="EMBL" id="HEA87157.1"/>
    </source>
</evidence>
<organism evidence="14">
    <name type="scientific">candidate division WOR-3 bacterium</name>
    <dbReference type="NCBI Taxonomy" id="2052148"/>
    <lineage>
        <taxon>Bacteria</taxon>
        <taxon>Bacteria division WOR-3</taxon>
    </lineage>
</organism>